<dbReference type="Proteomes" id="UP000616151">
    <property type="component" value="Unassembled WGS sequence"/>
</dbReference>
<keyword evidence="2" id="KW-1185">Reference proteome</keyword>
<protein>
    <submittedName>
        <fullName evidence="1">Uncharacterized protein</fullName>
    </submittedName>
</protein>
<accession>A0ACC5QXQ2</accession>
<organism evidence="1 2">
    <name type="scientific">Taklimakanibacter albus</name>
    <dbReference type="NCBI Taxonomy" id="2800327"/>
    <lineage>
        <taxon>Bacteria</taxon>
        <taxon>Pseudomonadati</taxon>
        <taxon>Pseudomonadota</taxon>
        <taxon>Alphaproteobacteria</taxon>
        <taxon>Hyphomicrobiales</taxon>
        <taxon>Aestuariivirgaceae</taxon>
        <taxon>Taklimakanibacter</taxon>
    </lineage>
</organism>
<reference evidence="1" key="1">
    <citation type="submission" date="2021-01" db="EMBL/GenBank/DDBJ databases">
        <authorList>
            <person name="Sun Q."/>
        </authorList>
    </citation>
    <scope>NUCLEOTIDE SEQUENCE</scope>
    <source>
        <strain evidence="1">YIM B02566</strain>
    </source>
</reference>
<evidence type="ECO:0000313" key="2">
    <source>
        <dbReference type="Proteomes" id="UP000616151"/>
    </source>
</evidence>
<sequence length="120" mass="12425">MKSNLAALVIFAVCAVAGGSMRGQAAETEPEIEAPGASPLGAPMQGKPARGALFCTYEDQSNAEVHVLLCRSEISEGCALTNPVPLRVLMSRYDGVKILAIGASPEGCSRVTFTGSLKTN</sequence>
<name>A0ACC5QXQ2_9HYPH</name>
<gene>
    <name evidence="1" type="ORF">JHL16_02330</name>
</gene>
<comment type="caution">
    <text evidence="1">The sequence shown here is derived from an EMBL/GenBank/DDBJ whole genome shotgun (WGS) entry which is preliminary data.</text>
</comment>
<evidence type="ECO:0000313" key="1">
    <source>
        <dbReference type="EMBL" id="MBK1865175.1"/>
    </source>
</evidence>
<proteinExistence type="predicted"/>
<dbReference type="EMBL" id="JAENHL010000004">
    <property type="protein sequence ID" value="MBK1865175.1"/>
    <property type="molecule type" value="Genomic_DNA"/>
</dbReference>